<sequence>MSRNFARGIQSTARTLISYVSSNPSDIVAMNGAQGPDFGLATTTILSAIEKADPRITNAQIQDRNDAQNVITVGLLTATGTRVATVHIHRDGTFKFWASRWGKEKGIEQNISRACIPGHLPSSDDDLSAKGSK</sequence>
<gene>
    <name evidence="1" type="ORF">BO71DRAFT_481424</name>
</gene>
<protein>
    <submittedName>
        <fullName evidence="1">Uncharacterized protein</fullName>
    </submittedName>
</protein>
<dbReference type="AlphaFoldDB" id="A0A319DHY7"/>
<keyword evidence="2" id="KW-1185">Reference proteome</keyword>
<dbReference type="VEuPathDB" id="FungiDB:BO71DRAFT_481424"/>
<reference evidence="1 2" key="1">
    <citation type="submission" date="2018-02" db="EMBL/GenBank/DDBJ databases">
        <title>The genomes of Aspergillus section Nigri reveals drivers in fungal speciation.</title>
        <authorList>
            <consortium name="DOE Joint Genome Institute"/>
            <person name="Vesth T.C."/>
            <person name="Nybo J."/>
            <person name="Theobald S."/>
            <person name="Brandl J."/>
            <person name="Frisvad J.C."/>
            <person name="Nielsen K.F."/>
            <person name="Lyhne E.K."/>
            <person name="Kogle M.E."/>
            <person name="Kuo A."/>
            <person name="Riley R."/>
            <person name="Clum A."/>
            <person name="Nolan M."/>
            <person name="Lipzen A."/>
            <person name="Salamov A."/>
            <person name="Henrissat B."/>
            <person name="Wiebenga A."/>
            <person name="De vries R.P."/>
            <person name="Grigoriev I.V."/>
            <person name="Mortensen U.H."/>
            <person name="Andersen M.R."/>
            <person name="Baker S.E."/>
        </authorList>
    </citation>
    <scope>NUCLEOTIDE SEQUENCE [LARGE SCALE GENOMIC DNA]</scope>
    <source>
        <strain evidence="1 2">CBS 707.79</strain>
    </source>
</reference>
<accession>A0A319DHY7</accession>
<proteinExistence type="predicted"/>
<evidence type="ECO:0000313" key="1">
    <source>
        <dbReference type="EMBL" id="PYH97140.1"/>
    </source>
</evidence>
<name>A0A319DHY7_9EURO</name>
<organism evidence="1 2">
    <name type="scientific">Aspergillus ellipticus CBS 707.79</name>
    <dbReference type="NCBI Taxonomy" id="1448320"/>
    <lineage>
        <taxon>Eukaryota</taxon>
        <taxon>Fungi</taxon>
        <taxon>Dikarya</taxon>
        <taxon>Ascomycota</taxon>
        <taxon>Pezizomycotina</taxon>
        <taxon>Eurotiomycetes</taxon>
        <taxon>Eurotiomycetidae</taxon>
        <taxon>Eurotiales</taxon>
        <taxon>Aspergillaceae</taxon>
        <taxon>Aspergillus</taxon>
        <taxon>Aspergillus subgen. Circumdati</taxon>
    </lineage>
</organism>
<dbReference type="OrthoDB" id="3531694at2759"/>
<dbReference type="Proteomes" id="UP000247810">
    <property type="component" value="Unassembled WGS sequence"/>
</dbReference>
<dbReference type="EMBL" id="KZ825828">
    <property type="protein sequence ID" value="PYH97140.1"/>
    <property type="molecule type" value="Genomic_DNA"/>
</dbReference>
<evidence type="ECO:0000313" key="2">
    <source>
        <dbReference type="Proteomes" id="UP000247810"/>
    </source>
</evidence>